<dbReference type="InterPro" id="IPR049492">
    <property type="entry name" value="BD-FAE-like_dom"/>
</dbReference>
<dbReference type="Proteomes" id="UP000295418">
    <property type="component" value="Unassembled WGS sequence"/>
</dbReference>
<gene>
    <name evidence="4" type="ORF">E0485_05940</name>
</gene>
<evidence type="ECO:0000256" key="1">
    <source>
        <dbReference type="ARBA" id="ARBA00010515"/>
    </source>
</evidence>
<comment type="similarity">
    <text evidence="1">Belongs to the 'GDXG' lipolytic enzyme family.</text>
</comment>
<dbReference type="PANTHER" id="PTHR48081">
    <property type="entry name" value="AB HYDROLASE SUPERFAMILY PROTEIN C4A8.06C"/>
    <property type="match status" value="1"/>
</dbReference>
<reference evidence="4 5" key="1">
    <citation type="submission" date="2019-03" db="EMBL/GenBank/DDBJ databases">
        <authorList>
            <person name="Kim M.K.M."/>
        </authorList>
    </citation>
    <scope>NUCLEOTIDE SEQUENCE [LARGE SCALE GENOMIC DNA]</scope>
    <source>
        <strain evidence="4 5">18JY21-1</strain>
    </source>
</reference>
<evidence type="ECO:0000256" key="2">
    <source>
        <dbReference type="ARBA" id="ARBA00022801"/>
    </source>
</evidence>
<evidence type="ECO:0000313" key="4">
    <source>
        <dbReference type="EMBL" id="TCZ79400.1"/>
    </source>
</evidence>
<evidence type="ECO:0000259" key="3">
    <source>
        <dbReference type="Pfam" id="PF20434"/>
    </source>
</evidence>
<feature type="domain" description="BD-FAE-like" evidence="3">
    <location>
        <begin position="36"/>
        <end position="215"/>
    </location>
</feature>
<keyword evidence="2 4" id="KW-0378">Hydrolase</keyword>
<dbReference type="InterPro" id="IPR029058">
    <property type="entry name" value="AB_hydrolase_fold"/>
</dbReference>
<proteinExistence type="inferred from homology"/>
<comment type="caution">
    <text evidence="4">The sequence shown here is derived from an EMBL/GenBank/DDBJ whole genome shotgun (WGS) entry which is preliminary data.</text>
</comment>
<accession>A0A4R4EJG3</accession>
<dbReference type="PANTHER" id="PTHR48081:SF30">
    <property type="entry name" value="ACETYL-HYDROLASE LIPR-RELATED"/>
    <property type="match status" value="1"/>
</dbReference>
<name>A0A4R4EJG3_9BACL</name>
<keyword evidence="5" id="KW-1185">Reference proteome</keyword>
<dbReference type="AlphaFoldDB" id="A0A4R4EJG3"/>
<dbReference type="InterPro" id="IPR050300">
    <property type="entry name" value="GDXG_lipolytic_enzyme"/>
</dbReference>
<organism evidence="4 5">
    <name type="scientific">Paenibacillus albiflavus</name>
    <dbReference type="NCBI Taxonomy" id="2545760"/>
    <lineage>
        <taxon>Bacteria</taxon>
        <taxon>Bacillati</taxon>
        <taxon>Bacillota</taxon>
        <taxon>Bacilli</taxon>
        <taxon>Bacillales</taxon>
        <taxon>Paenibacillaceae</taxon>
        <taxon>Paenibacillus</taxon>
    </lineage>
</organism>
<dbReference type="SUPFAM" id="SSF53474">
    <property type="entry name" value="alpha/beta-Hydrolases"/>
    <property type="match status" value="1"/>
</dbReference>
<evidence type="ECO:0000313" key="5">
    <source>
        <dbReference type="Proteomes" id="UP000295418"/>
    </source>
</evidence>
<dbReference type="Pfam" id="PF20434">
    <property type="entry name" value="BD-FAE"/>
    <property type="match status" value="1"/>
</dbReference>
<sequence>MVNLLFNFSIEERIYKVTEEYGALKMYIFTNETSITQPPRPAILFFHGAGFSNNKQNPSQFQYHANHFSSLGYMTICVEYRPSTIEGLFSPIKCLYHAKSAVRWVRDNACTLGIDPNKIVVAGASAGGYLSLCCAMVDQFNDGSDDLTISCVPNAMVVFNGGVDSQLLISLFPDIAHDLSQASPMQLVKNNLPPSIFFHGTLDKNISHDSVRDFVDQMILYGNKSSLISFDGLGHGFFNFGVHDNIPFKSTIKETANFLKENMII</sequence>
<protein>
    <submittedName>
        <fullName evidence="4">Alpha/beta hydrolase</fullName>
    </submittedName>
</protein>
<dbReference type="OrthoDB" id="9815425at2"/>
<dbReference type="GO" id="GO:0004806">
    <property type="term" value="F:triacylglycerol lipase activity"/>
    <property type="evidence" value="ECO:0007669"/>
    <property type="project" value="TreeGrafter"/>
</dbReference>
<dbReference type="EMBL" id="SKFG01000003">
    <property type="protein sequence ID" value="TCZ79400.1"/>
    <property type="molecule type" value="Genomic_DNA"/>
</dbReference>
<dbReference type="Gene3D" id="3.40.50.1820">
    <property type="entry name" value="alpha/beta hydrolase"/>
    <property type="match status" value="1"/>
</dbReference>